<dbReference type="GO" id="GO:0000160">
    <property type="term" value="P:phosphorelay signal transduction system"/>
    <property type="evidence" value="ECO:0007669"/>
    <property type="project" value="InterPro"/>
</dbReference>
<dbReference type="PANTHER" id="PTHR44591">
    <property type="entry name" value="STRESS RESPONSE REGULATOR PROTEIN 1"/>
    <property type="match status" value="1"/>
</dbReference>
<comment type="caution">
    <text evidence="3">The sequence shown here is derived from an EMBL/GenBank/DDBJ whole genome shotgun (WGS) entry which is preliminary data.</text>
</comment>
<dbReference type="EMBL" id="BARS01009468">
    <property type="protein sequence ID" value="GAF75069.1"/>
    <property type="molecule type" value="Genomic_DNA"/>
</dbReference>
<feature type="non-terminal residue" evidence="3">
    <location>
        <position position="61"/>
    </location>
</feature>
<feature type="domain" description="Response regulatory" evidence="2">
    <location>
        <begin position="4"/>
        <end position="61"/>
    </location>
</feature>
<evidence type="ECO:0000259" key="2">
    <source>
        <dbReference type="PROSITE" id="PS50110"/>
    </source>
</evidence>
<dbReference type="SUPFAM" id="SSF52172">
    <property type="entry name" value="CheY-like"/>
    <property type="match status" value="1"/>
</dbReference>
<name>X0S1Z9_9ZZZZ</name>
<dbReference type="InterPro" id="IPR011006">
    <property type="entry name" value="CheY-like_superfamily"/>
</dbReference>
<dbReference type="Gene3D" id="3.40.50.2300">
    <property type="match status" value="1"/>
</dbReference>
<evidence type="ECO:0000256" key="1">
    <source>
        <dbReference type="ARBA" id="ARBA00022553"/>
    </source>
</evidence>
<gene>
    <name evidence="3" type="ORF">S01H1_17800</name>
</gene>
<dbReference type="InterPro" id="IPR001789">
    <property type="entry name" value="Sig_transdc_resp-reg_receiver"/>
</dbReference>
<sequence length="61" mass="6917">MTTRILVVDDEPWVVQSVRSYLEAAHFEVLAAYDGREAVAQFDAHAPDLIILDWMLPKMDG</sequence>
<dbReference type="AlphaFoldDB" id="X0S1Z9"/>
<organism evidence="3">
    <name type="scientific">marine sediment metagenome</name>
    <dbReference type="NCBI Taxonomy" id="412755"/>
    <lineage>
        <taxon>unclassified sequences</taxon>
        <taxon>metagenomes</taxon>
        <taxon>ecological metagenomes</taxon>
    </lineage>
</organism>
<reference evidence="3" key="1">
    <citation type="journal article" date="2014" name="Front. Microbiol.">
        <title>High frequency of phylogenetically diverse reductive dehalogenase-homologous genes in deep subseafloor sedimentary metagenomes.</title>
        <authorList>
            <person name="Kawai M."/>
            <person name="Futagami T."/>
            <person name="Toyoda A."/>
            <person name="Takaki Y."/>
            <person name="Nishi S."/>
            <person name="Hori S."/>
            <person name="Arai W."/>
            <person name="Tsubouchi T."/>
            <person name="Morono Y."/>
            <person name="Uchiyama I."/>
            <person name="Ito T."/>
            <person name="Fujiyama A."/>
            <person name="Inagaki F."/>
            <person name="Takami H."/>
        </authorList>
    </citation>
    <scope>NUCLEOTIDE SEQUENCE</scope>
    <source>
        <strain evidence="3">Expedition CK06-06</strain>
    </source>
</reference>
<evidence type="ECO:0000313" key="3">
    <source>
        <dbReference type="EMBL" id="GAF75069.1"/>
    </source>
</evidence>
<dbReference type="PANTHER" id="PTHR44591:SF3">
    <property type="entry name" value="RESPONSE REGULATORY DOMAIN-CONTAINING PROTEIN"/>
    <property type="match status" value="1"/>
</dbReference>
<proteinExistence type="predicted"/>
<accession>X0S1Z9</accession>
<dbReference type="PROSITE" id="PS50110">
    <property type="entry name" value="RESPONSE_REGULATORY"/>
    <property type="match status" value="1"/>
</dbReference>
<dbReference type="InterPro" id="IPR050595">
    <property type="entry name" value="Bact_response_regulator"/>
</dbReference>
<keyword evidence="1" id="KW-0597">Phosphoprotein</keyword>
<dbReference type="Pfam" id="PF00072">
    <property type="entry name" value="Response_reg"/>
    <property type="match status" value="1"/>
</dbReference>
<protein>
    <recommendedName>
        <fullName evidence="2">Response regulatory domain-containing protein</fullName>
    </recommendedName>
</protein>